<dbReference type="RefSeq" id="WP_176067667.1">
    <property type="nucleotide sequence ID" value="NZ_BJTG01000009.1"/>
</dbReference>
<comment type="caution">
    <text evidence="2">The sequence shown here is derived from an EMBL/GenBank/DDBJ whole genome shotgun (WGS) entry which is preliminary data.</text>
</comment>
<keyword evidence="1" id="KW-0472">Membrane</keyword>
<dbReference type="AlphaFoldDB" id="A0A7I9VRB5"/>
<feature type="transmembrane region" description="Helical" evidence="1">
    <location>
        <begin position="45"/>
        <end position="65"/>
    </location>
</feature>
<sequence length="176" mass="18701">MQELAEWDTFYVILGGAAGALIGLQFVVITLIANRPTRGAADAQGAFSSPTIVHFSAALLLSLLVRVPWHAMAPMAAAWGITGALGVAYVAFVARRMRRQGAYRPELEDWTFFVALPALAYAALIAAALLAVVHPRAGMFASGGGALVLLFAGIHNTWDSVTYLVFVHLRNRPPGG</sequence>
<gene>
    <name evidence="2" type="ORF">AMYX_35190</name>
</gene>
<reference evidence="3" key="1">
    <citation type="journal article" date="2020" name="Appl. Environ. Microbiol.">
        <title>Diazotrophic Anaeromyxobacter Isolates from Soils.</title>
        <authorList>
            <person name="Masuda Y."/>
            <person name="Yamanaka H."/>
            <person name="Xu Z.X."/>
            <person name="Shiratori Y."/>
            <person name="Aono T."/>
            <person name="Amachi S."/>
            <person name="Senoo K."/>
            <person name="Itoh H."/>
        </authorList>
    </citation>
    <scope>NUCLEOTIDE SEQUENCE [LARGE SCALE GENOMIC DNA]</scope>
    <source>
        <strain evidence="3">R267</strain>
    </source>
</reference>
<feature type="transmembrane region" description="Helical" evidence="1">
    <location>
        <begin position="112"/>
        <end position="133"/>
    </location>
</feature>
<accession>A0A7I9VRB5</accession>
<protein>
    <submittedName>
        <fullName evidence="2">Uncharacterized protein</fullName>
    </submittedName>
</protein>
<evidence type="ECO:0000313" key="2">
    <source>
        <dbReference type="EMBL" id="GEJ58778.1"/>
    </source>
</evidence>
<dbReference type="Proteomes" id="UP000503640">
    <property type="component" value="Unassembled WGS sequence"/>
</dbReference>
<keyword evidence="1" id="KW-0812">Transmembrane</keyword>
<evidence type="ECO:0000256" key="1">
    <source>
        <dbReference type="SAM" id="Phobius"/>
    </source>
</evidence>
<keyword evidence="3" id="KW-1185">Reference proteome</keyword>
<feature type="transmembrane region" description="Helical" evidence="1">
    <location>
        <begin position="12"/>
        <end position="33"/>
    </location>
</feature>
<organism evidence="2 3">
    <name type="scientific">Anaeromyxobacter diazotrophicus</name>
    <dbReference type="NCBI Taxonomy" id="2590199"/>
    <lineage>
        <taxon>Bacteria</taxon>
        <taxon>Pseudomonadati</taxon>
        <taxon>Myxococcota</taxon>
        <taxon>Myxococcia</taxon>
        <taxon>Myxococcales</taxon>
        <taxon>Cystobacterineae</taxon>
        <taxon>Anaeromyxobacteraceae</taxon>
        <taxon>Anaeromyxobacter</taxon>
    </lineage>
</organism>
<feature type="transmembrane region" description="Helical" evidence="1">
    <location>
        <begin position="145"/>
        <end position="166"/>
    </location>
</feature>
<feature type="transmembrane region" description="Helical" evidence="1">
    <location>
        <begin position="71"/>
        <end position="92"/>
    </location>
</feature>
<keyword evidence="1" id="KW-1133">Transmembrane helix</keyword>
<evidence type="ECO:0000313" key="3">
    <source>
        <dbReference type="Proteomes" id="UP000503640"/>
    </source>
</evidence>
<dbReference type="EMBL" id="BJTG01000009">
    <property type="protein sequence ID" value="GEJ58778.1"/>
    <property type="molecule type" value="Genomic_DNA"/>
</dbReference>
<name>A0A7I9VRB5_9BACT</name>
<proteinExistence type="predicted"/>